<dbReference type="PANTHER" id="PTHR30255">
    <property type="entry name" value="SINGLE-STRANDED-DNA-SPECIFIC EXONUCLEASE RECJ"/>
    <property type="match status" value="1"/>
</dbReference>
<evidence type="ECO:0000256" key="4">
    <source>
        <dbReference type="ARBA" id="ARBA00022801"/>
    </source>
</evidence>
<proteinExistence type="inferred from homology"/>
<keyword evidence="6" id="KW-0175">Coiled coil</keyword>
<dbReference type="InterPro" id="IPR004610">
    <property type="entry name" value="RecJ"/>
</dbReference>
<dbReference type="InterPro" id="IPR051673">
    <property type="entry name" value="SSDNA_exonuclease_RecJ"/>
</dbReference>
<dbReference type="InterPro" id="IPR003156">
    <property type="entry name" value="DHHA1_dom"/>
</dbReference>
<dbReference type="InterPro" id="IPR001667">
    <property type="entry name" value="DDH_dom"/>
</dbReference>
<gene>
    <name evidence="11" type="ORF">LACFE_CDS1499</name>
</gene>
<feature type="domain" description="Single-stranded-DNA-specific exonuclease RecJ C-terminal" evidence="9">
    <location>
        <begin position="564"/>
        <end position="758"/>
    </location>
</feature>
<dbReference type="GO" id="GO:0008409">
    <property type="term" value="F:5'-3' exonuclease activity"/>
    <property type="evidence" value="ECO:0007669"/>
    <property type="project" value="InterPro"/>
</dbReference>
<evidence type="ECO:0000259" key="10">
    <source>
        <dbReference type="Pfam" id="PF17768"/>
    </source>
</evidence>
<protein>
    <recommendedName>
        <fullName evidence="2">Single-stranded-DNA-specific exonuclease RecJ</fullName>
    </recommendedName>
</protein>
<name>A0A1D7ZYL5_LIMFE</name>
<dbReference type="NCBIfam" id="TIGR00644">
    <property type="entry name" value="recJ"/>
    <property type="match status" value="1"/>
</dbReference>
<dbReference type="Gene3D" id="3.90.1640.30">
    <property type="match status" value="1"/>
</dbReference>
<organism evidence="11 12">
    <name type="scientific">Limosilactobacillus fermentum</name>
    <name type="common">Lactobacillus fermentum</name>
    <dbReference type="NCBI Taxonomy" id="1613"/>
    <lineage>
        <taxon>Bacteria</taxon>
        <taxon>Bacillati</taxon>
        <taxon>Bacillota</taxon>
        <taxon>Bacilli</taxon>
        <taxon>Lactobacillales</taxon>
        <taxon>Lactobacillaceae</taxon>
        <taxon>Limosilactobacillus</taxon>
    </lineage>
</organism>
<evidence type="ECO:0000256" key="6">
    <source>
        <dbReference type="SAM" id="Coils"/>
    </source>
</evidence>
<keyword evidence="3" id="KW-0540">Nuclease</keyword>
<dbReference type="Gene3D" id="3.10.310.30">
    <property type="match status" value="1"/>
</dbReference>
<dbReference type="Pfam" id="PF10141">
    <property type="entry name" value="ssDNA-exonuc_C"/>
    <property type="match status" value="1"/>
</dbReference>
<dbReference type="RefSeq" id="WP_069776106.1">
    <property type="nucleotide sequence ID" value="NZ_CP017151.1"/>
</dbReference>
<dbReference type="InterPro" id="IPR018779">
    <property type="entry name" value="RecJ_C"/>
</dbReference>
<evidence type="ECO:0000259" key="7">
    <source>
        <dbReference type="Pfam" id="PF01368"/>
    </source>
</evidence>
<dbReference type="GO" id="GO:0003676">
    <property type="term" value="F:nucleic acid binding"/>
    <property type="evidence" value="ECO:0007669"/>
    <property type="project" value="InterPro"/>
</dbReference>
<dbReference type="PATRIC" id="fig|1613.112.peg.1565"/>
<evidence type="ECO:0000256" key="2">
    <source>
        <dbReference type="ARBA" id="ARBA00019841"/>
    </source>
</evidence>
<feature type="domain" description="RecJ OB" evidence="10">
    <location>
        <begin position="454"/>
        <end position="556"/>
    </location>
</feature>
<evidence type="ECO:0000256" key="5">
    <source>
        <dbReference type="ARBA" id="ARBA00022839"/>
    </source>
</evidence>
<feature type="domain" description="DDH" evidence="7">
    <location>
        <begin position="83"/>
        <end position="226"/>
    </location>
</feature>
<keyword evidence="4" id="KW-0378">Hydrolase</keyword>
<evidence type="ECO:0000259" key="8">
    <source>
        <dbReference type="Pfam" id="PF02272"/>
    </source>
</evidence>
<evidence type="ECO:0000313" key="11">
    <source>
        <dbReference type="EMBL" id="AOR74949.1"/>
    </source>
</evidence>
<dbReference type="InterPro" id="IPR041122">
    <property type="entry name" value="RecJ_OB"/>
</dbReference>
<evidence type="ECO:0000256" key="3">
    <source>
        <dbReference type="ARBA" id="ARBA00022722"/>
    </source>
</evidence>
<evidence type="ECO:0000256" key="1">
    <source>
        <dbReference type="ARBA" id="ARBA00005915"/>
    </source>
</evidence>
<dbReference type="EMBL" id="CP017151">
    <property type="protein sequence ID" value="AOR74949.1"/>
    <property type="molecule type" value="Genomic_DNA"/>
</dbReference>
<keyword evidence="5 11" id="KW-0269">Exonuclease</keyword>
<accession>A0A1D7ZYL5</accession>
<sequence length="765" mass="82259">MIDSKYAWQGQANGDKETIQVVADATGLPAELAALLVNQGIKSADAAQRWLNPQAEDLHTPDALHDVDRAVERIMAAVEAGEKITVYGDYDADGITATTLMYEALETLGAQVDYYVPDRFTDGYGPNQAVYQRLIEGGTQLIVTVDNGVAGMAAIEYAKEQGVDVVITDHHALPEQLPPAVAIVHPQYPGSEYPFADLSGVGVAFEVAWALLGEFPVEMLDLVAIGELADLVSLAGENHALVALGLQQLRQGSRPGLHALLKLAGVKEATLTGTDVGFQLAPRLNALGRIEQAGPGVVLLSTFDEEEAERLAKEVDQTNEERKQLVEQITKEALAMAANQQVPALVLVGHGWHQGVLGIVAAHVVQATGKPTIVASANEGETIAKGSGRSVEGLDLFAALDQHRDLMTAFGGHAMACGMSFELTAAAPLQAALNEEVTAQGFNQQQKPPLKITLTLAPDRLTQDLYTQIQRLAPFGPGNEEPQIELDVKGPVATQVMGKDKSHLKLKVGQPPLDVVAFGKASLAPALAEAEEVKLVGTLSLNEWRGKTSCQLMLTDVAATGVTVLDQRTARLLPPMFEPAAVYLAFDERLRNNINGHANGPVVGPKDLTADLVANQELVVVDCPPIISQLTTSLAKCAAASSIRLLCYFNQAPLTGMPAYQAFANLYRLLGQNPNININQQVNPISNYLRLPADQLIFMINVFFEAGFVTIKDGVLNLVPQAQRRDLKETTSYRRRQAQLEVERALVHSSHPDLVAWVKRLVGAR</sequence>
<feature type="coiled-coil region" evidence="6">
    <location>
        <begin position="301"/>
        <end position="328"/>
    </location>
</feature>
<dbReference type="Pfam" id="PF02272">
    <property type="entry name" value="DHHA1"/>
    <property type="match status" value="1"/>
</dbReference>
<reference evidence="11 12" key="1">
    <citation type="submission" date="2016-09" db="EMBL/GenBank/DDBJ databases">
        <title>Genome Sequence of the Lactobacillus fermentum strain NCC2970 (CNCM I-5068).</title>
        <authorList>
            <person name="Barretto C."/>
            <person name="Ngom-Bru C."/>
            <person name="Genevaz A."/>
            <person name="Fournier C."/>
            <person name="Moine D."/>
            <person name="Kassam M."/>
            <person name="Iltis A."/>
            <person name="Sagory-Zalkind P."/>
            <person name="Faucherand G."/>
            <person name="Descombes P."/>
            <person name="Duboux S."/>
        </authorList>
    </citation>
    <scope>NUCLEOTIDE SEQUENCE [LARGE SCALE GENOMIC DNA]</scope>
    <source>
        <strain evidence="11 12">NCC2970</strain>
    </source>
</reference>
<dbReference type="InterPro" id="IPR038763">
    <property type="entry name" value="DHH_sf"/>
</dbReference>
<evidence type="ECO:0000313" key="12">
    <source>
        <dbReference type="Proteomes" id="UP000094714"/>
    </source>
</evidence>
<dbReference type="GO" id="GO:0006310">
    <property type="term" value="P:DNA recombination"/>
    <property type="evidence" value="ECO:0007669"/>
    <property type="project" value="InterPro"/>
</dbReference>
<dbReference type="AlphaFoldDB" id="A0A1D7ZYL5"/>
<comment type="similarity">
    <text evidence="1">Belongs to the RecJ family.</text>
</comment>
<dbReference type="Pfam" id="PF17768">
    <property type="entry name" value="RecJ_OB"/>
    <property type="match status" value="1"/>
</dbReference>
<dbReference type="Pfam" id="PF01368">
    <property type="entry name" value="DHH"/>
    <property type="match status" value="1"/>
</dbReference>
<dbReference type="SUPFAM" id="SSF64182">
    <property type="entry name" value="DHH phosphoesterases"/>
    <property type="match status" value="1"/>
</dbReference>
<feature type="domain" description="DHHA1" evidence="8">
    <location>
        <begin position="343"/>
        <end position="436"/>
    </location>
</feature>
<dbReference type="Proteomes" id="UP000094714">
    <property type="component" value="Chromosome"/>
</dbReference>
<dbReference type="PANTHER" id="PTHR30255:SF2">
    <property type="entry name" value="SINGLE-STRANDED-DNA-SPECIFIC EXONUCLEASE RECJ"/>
    <property type="match status" value="1"/>
</dbReference>
<evidence type="ECO:0000259" key="9">
    <source>
        <dbReference type="Pfam" id="PF10141"/>
    </source>
</evidence>
<dbReference type="GO" id="GO:0006281">
    <property type="term" value="P:DNA repair"/>
    <property type="evidence" value="ECO:0007669"/>
    <property type="project" value="InterPro"/>
</dbReference>